<evidence type="ECO:0000313" key="10">
    <source>
        <dbReference type="EMBL" id="JAC09944.1"/>
    </source>
</evidence>
<evidence type="ECO:0000256" key="2">
    <source>
        <dbReference type="ARBA" id="ARBA00011738"/>
    </source>
</evidence>
<dbReference type="GO" id="GO:0004364">
    <property type="term" value="F:glutathione transferase activity"/>
    <property type="evidence" value="ECO:0007669"/>
    <property type="project" value="UniProtKB-EC"/>
</dbReference>
<evidence type="ECO:0000256" key="4">
    <source>
        <dbReference type="ARBA" id="ARBA00022679"/>
    </source>
</evidence>
<dbReference type="SUPFAM" id="SSF47616">
    <property type="entry name" value="GST C-terminal domain-like"/>
    <property type="match status" value="1"/>
</dbReference>
<dbReference type="VEuPathDB" id="VectorBase:AALC636_020030"/>
<evidence type="ECO:0000259" key="9">
    <source>
        <dbReference type="PROSITE" id="PS50405"/>
    </source>
</evidence>
<dbReference type="Pfam" id="PF00043">
    <property type="entry name" value="GST_C"/>
    <property type="match status" value="1"/>
</dbReference>
<dbReference type="InterPro" id="IPR036249">
    <property type="entry name" value="Thioredoxin-like_sf"/>
</dbReference>
<dbReference type="InterPro" id="IPR036282">
    <property type="entry name" value="Glutathione-S-Trfase_C_sf"/>
</dbReference>
<keyword evidence="12" id="KW-1185">Reference proteome</keyword>
<reference evidence="10" key="1">
    <citation type="journal article" date="2014" name="PLoS Negl. Trop. Dis.">
        <title>Identification and characterization of seminal fluid proteins in the Asian tiger mosquito, Aedes albopictus.</title>
        <authorList>
            <person name="Boes K.E."/>
            <person name="Ribeiro J.M."/>
            <person name="Wong A."/>
            <person name="Harrington L.C."/>
            <person name="Wolfner M.F."/>
            <person name="Sirot L.K."/>
        </authorList>
    </citation>
    <scope>NUCLEOTIDE SEQUENCE</scope>
    <source>
        <tissue evidence="10">Reproductive organs</tissue>
    </source>
</reference>
<organism evidence="10">
    <name type="scientific">Aedes albopictus</name>
    <name type="common">Asian tiger mosquito</name>
    <name type="synonym">Stegomyia albopicta</name>
    <dbReference type="NCBI Taxonomy" id="7160"/>
    <lineage>
        <taxon>Eukaryota</taxon>
        <taxon>Metazoa</taxon>
        <taxon>Ecdysozoa</taxon>
        <taxon>Arthropoda</taxon>
        <taxon>Hexapoda</taxon>
        <taxon>Insecta</taxon>
        <taxon>Pterygota</taxon>
        <taxon>Neoptera</taxon>
        <taxon>Endopterygota</taxon>
        <taxon>Diptera</taxon>
        <taxon>Nematocera</taxon>
        <taxon>Culicoidea</taxon>
        <taxon>Culicidae</taxon>
        <taxon>Culicinae</taxon>
        <taxon>Aedini</taxon>
        <taxon>Aedes</taxon>
        <taxon>Stegomyia</taxon>
    </lineage>
</organism>
<keyword evidence="4 10" id="KW-0808">Transferase</keyword>
<dbReference type="Gene3D" id="3.40.30.10">
    <property type="entry name" value="Glutaredoxin"/>
    <property type="match status" value="1"/>
</dbReference>
<dbReference type="EnsemblMetazoa" id="AALFPA23_015280.R22166">
    <property type="protein sequence ID" value="AALFPA23_015280.P22166"/>
    <property type="gene ID" value="AALFPA23_015280"/>
</dbReference>
<dbReference type="FunFam" id="1.20.1050.10:FF:000007">
    <property type="entry name" value="Glutathione S-transferase 1-1"/>
    <property type="match status" value="1"/>
</dbReference>
<dbReference type="PROSITE" id="PS50405">
    <property type="entry name" value="GST_CTER"/>
    <property type="match status" value="1"/>
</dbReference>
<name>A0A023ENG1_AEDAL</name>
<evidence type="ECO:0000256" key="1">
    <source>
        <dbReference type="ARBA" id="ARBA00009899"/>
    </source>
</evidence>
<comment type="catalytic activity">
    <reaction evidence="6">
        <text>RX + glutathione = an S-substituted glutathione + a halide anion + H(+)</text>
        <dbReference type="Rhea" id="RHEA:16437"/>
        <dbReference type="ChEBI" id="CHEBI:15378"/>
        <dbReference type="ChEBI" id="CHEBI:16042"/>
        <dbReference type="ChEBI" id="CHEBI:17792"/>
        <dbReference type="ChEBI" id="CHEBI:57925"/>
        <dbReference type="ChEBI" id="CHEBI:90779"/>
        <dbReference type="EC" id="2.5.1.18"/>
    </reaction>
</comment>
<feature type="domain" description="GST C-terminal" evidence="9">
    <location>
        <begin position="89"/>
        <end position="215"/>
    </location>
</feature>
<dbReference type="Gene3D" id="1.20.1050.10">
    <property type="match status" value="1"/>
</dbReference>
<evidence type="ECO:0000256" key="7">
    <source>
        <dbReference type="SAM" id="MobiDB-lite"/>
    </source>
</evidence>
<protein>
    <recommendedName>
        <fullName evidence="3">glutathione transferase</fullName>
        <ecNumber evidence="3">2.5.1.18</ecNumber>
    </recommendedName>
    <alternativeName>
        <fullName evidence="5">GST class-theta</fullName>
    </alternativeName>
</protein>
<feature type="compositionally biased region" description="Pro residues" evidence="7">
    <location>
        <begin position="238"/>
        <end position="249"/>
    </location>
</feature>
<feature type="domain" description="GST N-terminal" evidence="8">
    <location>
        <begin position="1"/>
        <end position="82"/>
    </location>
</feature>
<sequence length="249" mass="28167">MPVDLYCHIVAPFCRSVILLADALEVELNFIEVNVLKKEQFKPEFLAINPQHCIPTLVDGEVVVWESNAILMYLAEKYGKEGKRYYPTDIGERAKVNRLLFFQLGTLHRALSTYYYPILAGIGEGKPEDFRKIQDAVCVLNKLLDGNKWLAGEELTIADFSVVISVASLEGVIKFDLTVYKNVYRWYQQCKKEFGKFEELTQEANEKSQEMIAAVRQYKLEEINSAKEPCCSASGGKTPPPKPPCPDSS</sequence>
<dbReference type="STRING" id="7160.A0A023ENG1"/>
<dbReference type="SFLD" id="SFLDS00019">
    <property type="entry name" value="Glutathione_Transferase_(cytos"/>
    <property type="match status" value="1"/>
</dbReference>
<comment type="subunit">
    <text evidence="2">Homodimer.</text>
</comment>
<evidence type="ECO:0000256" key="5">
    <source>
        <dbReference type="ARBA" id="ARBA00041523"/>
    </source>
</evidence>
<evidence type="ECO:0000313" key="12">
    <source>
        <dbReference type="Proteomes" id="UP000069940"/>
    </source>
</evidence>
<dbReference type="VEuPathDB" id="VectorBase:AALFPA_058339"/>
<dbReference type="GO" id="GO:0006749">
    <property type="term" value="P:glutathione metabolic process"/>
    <property type="evidence" value="ECO:0007669"/>
    <property type="project" value="TreeGrafter"/>
</dbReference>
<dbReference type="CDD" id="cd03177">
    <property type="entry name" value="GST_C_Delta_Epsilon"/>
    <property type="match status" value="1"/>
</dbReference>
<reference evidence="12" key="2">
    <citation type="journal article" date="2015" name="Proc. Natl. Acad. Sci. U.S.A.">
        <title>Genome sequence of the Asian Tiger mosquito, Aedes albopictus, reveals insights into its biology, genetics, and evolution.</title>
        <authorList>
            <person name="Chen X.G."/>
            <person name="Jiang X."/>
            <person name="Gu J."/>
            <person name="Xu M."/>
            <person name="Wu Y."/>
            <person name="Deng Y."/>
            <person name="Zhang C."/>
            <person name="Bonizzoni M."/>
            <person name="Dermauw W."/>
            <person name="Vontas J."/>
            <person name="Armbruster P."/>
            <person name="Huang X."/>
            <person name="Yang Y."/>
            <person name="Zhang H."/>
            <person name="He W."/>
            <person name="Peng H."/>
            <person name="Liu Y."/>
            <person name="Wu K."/>
            <person name="Chen J."/>
            <person name="Lirakis M."/>
            <person name="Topalis P."/>
            <person name="Van Leeuwen T."/>
            <person name="Hall A.B."/>
            <person name="Jiang X."/>
            <person name="Thorpe C."/>
            <person name="Mueller R.L."/>
            <person name="Sun C."/>
            <person name="Waterhouse R.M."/>
            <person name="Yan G."/>
            <person name="Tu Z.J."/>
            <person name="Fang X."/>
            <person name="James A.A."/>
        </authorList>
    </citation>
    <scope>NUCLEOTIDE SEQUENCE [LARGE SCALE GENOMIC DNA]</scope>
    <source>
        <strain evidence="12">Foshan</strain>
    </source>
</reference>
<dbReference type="InterPro" id="IPR040079">
    <property type="entry name" value="Glutathione_S-Trfase"/>
</dbReference>
<dbReference type="EC" id="2.5.1.18" evidence="3"/>
<accession>A0A023ENG1</accession>
<dbReference type="Proteomes" id="UP000069940">
    <property type="component" value="Unassembled WGS sequence"/>
</dbReference>
<dbReference type="OMA" id="SAKEPCC"/>
<dbReference type="EMBL" id="GAPW01003654">
    <property type="protein sequence ID" value="JAC09944.1"/>
    <property type="molecule type" value="mRNA"/>
</dbReference>
<dbReference type="AlphaFoldDB" id="A0A023ENG1"/>
<dbReference type="PROSITE" id="PS50404">
    <property type="entry name" value="GST_NTER"/>
    <property type="match status" value="1"/>
</dbReference>
<dbReference type="InterPro" id="IPR010987">
    <property type="entry name" value="Glutathione-S-Trfase_C-like"/>
</dbReference>
<dbReference type="InterPro" id="IPR004046">
    <property type="entry name" value="GST_C"/>
</dbReference>
<reference evidence="11" key="3">
    <citation type="submission" date="2025-05" db="UniProtKB">
        <authorList>
            <consortium name="EnsemblMetazoa"/>
        </authorList>
    </citation>
    <scope>IDENTIFICATION</scope>
    <source>
        <strain evidence="11">Foshan</strain>
    </source>
</reference>
<evidence type="ECO:0000256" key="6">
    <source>
        <dbReference type="ARBA" id="ARBA00047960"/>
    </source>
</evidence>
<dbReference type="PANTHER" id="PTHR43969">
    <property type="entry name" value="GLUTATHIONE S TRANSFERASE D10, ISOFORM A-RELATED"/>
    <property type="match status" value="1"/>
</dbReference>
<dbReference type="PANTHER" id="PTHR43969:SF9">
    <property type="entry name" value="GLUTATHIONE S TRANSFERASE D10, ISOFORM A-RELATED"/>
    <property type="match status" value="1"/>
</dbReference>
<comment type="similarity">
    <text evidence="1">Belongs to the GST superfamily. Theta family.</text>
</comment>
<dbReference type="FunFam" id="3.40.30.10:FF:000034">
    <property type="entry name" value="glutathione S-transferase 1"/>
    <property type="match status" value="1"/>
</dbReference>
<dbReference type="InterPro" id="IPR004045">
    <property type="entry name" value="Glutathione_S-Trfase_N"/>
</dbReference>
<dbReference type="OrthoDB" id="2309723at2759"/>
<evidence type="ECO:0000256" key="3">
    <source>
        <dbReference type="ARBA" id="ARBA00012452"/>
    </source>
</evidence>
<feature type="region of interest" description="Disordered" evidence="7">
    <location>
        <begin position="228"/>
        <end position="249"/>
    </location>
</feature>
<evidence type="ECO:0000259" key="8">
    <source>
        <dbReference type="PROSITE" id="PS50404"/>
    </source>
</evidence>
<dbReference type="SUPFAM" id="SSF52833">
    <property type="entry name" value="Thioredoxin-like"/>
    <property type="match status" value="1"/>
</dbReference>
<dbReference type="SFLD" id="SFLDG00358">
    <property type="entry name" value="Main_(cytGST)"/>
    <property type="match status" value="1"/>
</dbReference>
<dbReference type="Pfam" id="PF02798">
    <property type="entry name" value="GST_N"/>
    <property type="match status" value="1"/>
</dbReference>
<evidence type="ECO:0000313" key="11">
    <source>
        <dbReference type="EnsemblMetazoa" id="AALFPA23_015280.P22166"/>
    </source>
</evidence>
<dbReference type="CDD" id="cd03045">
    <property type="entry name" value="GST_N_Delta_Epsilon"/>
    <property type="match status" value="1"/>
</dbReference>
<proteinExistence type="evidence at transcript level"/>
<dbReference type="VEuPathDB" id="VectorBase:AALF018982"/>